<reference evidence="3" key="1">
    <citation type="submission" date="2025-08" db="UniProtKB">
        <authorList>
            <consortium name="RefSeq"/>
        </authorList>
    </citation>
    <scope>IDENTIFICATION</scope>
    <source>
        <tissue evidence="3">Whole body</tissue>
    </source>
</reference>
<dbReference type="SUPFAM" id="SSF56672">
    <property type="entry name" value="DNA/RNA polymerases"/>
    <property type="match status" value="1"/>
</dbReference>
<accession>A0ABM1IKM8</accession>
<dbReference type="Proteomes" id="UP000694924">
    <property type="component" value="Unplaced"/>
</dbReference>
<dbReference type="GeneID" id="107068640"/>
<sequence length="604" mass="69968">MIDSRLTAYNAVNDKLPTNPYDSDHNAIAMLLDTTNAFGGLSPANLTIGEINEYIAKLEDTILNAIDAVVPISKRRIRKGCLRFVNTKIKKLHKYKSKLITALAKIDRQELVKEFRRAESSYWEALAKDINFRDPNKFFQNISSHFRHKEPPHIDDLLIDRNNNLYPIEILGPEPATIVNDKIRITQPSTKLNVIGKYFKSINSPRYTNNNTETKRKADEAANSIKAQLHNNRITSRTHTTFSVNNRAFSPIADQIERAYFHSHLEVRALLKTAKNKTSCGLDKIPMIVLKYIPTELIMDITTIFNNCLNHSYYPERWKRAKINIMEHVENNNIIPDNQYGFKSSHSTTHAIHKFASDLNKYLLNSMLIGTVLLDLEKAFDSVWLNGLIYILLERNFQKELILLIYDMLHWKSFVVWNGTLTSSLTFWIREGLQQETVTAPILFNIYNSENLNLFDLNSGNQTLSSVYVDDLVVYVADRKIPIIQQKLEKIINDINTYYKLWNLRINPTKSETILFRKTVNEISPLTVPLIKDFSSKISDINTDTSNEIPRKDLVKYLGINFDYLLRMNKHHTIQLDKAKKAFRANAKIFYNRHMEHKAKLICY</sequence>
<organism evidence="2 3">
    <name type="scientific">Polistes dominula</name>
    <name type="common">European paper wasp</name>
    <name type="synonym">Vespa dominula</name>
    <dbReference type="NCBI Taxonomy" id="743375"/>
    <lineage>
        <taxon>Eukaryota</taxon>
        <taxon>Metazoa</taxon>
        <taxon>Ecdysozoa</taxon>
        <taxon>Arthropoda</taxon>
        <taxon>Hexapoda</taxon>
        <taxon>Insecta</taxon>
        <taxon>Pterygota</taxon>
        <taxon>Neoptera</taxon>
        <taxon>Endopterygota</taxon>
        <taxon>Hymenoptera</taxon>
        <taxon>Apocrita</taxon>
        <taxon>Aculeata</taxon>
        <taxon>Vespoidea</taxon>
        <taxon>Vespidae</taxon>
        <taxon>Polistinae</taxon>
        <taxon>Polistini</taxon>
        <taxon>Polistes</taxon>
    </lineage>
</organism>
<name>A0ABM1IKM8_POLDO</name>
<evidence type="ECO:0000313" key="2">
    <source>
        <dbReference type="Proteomes" id="UP000694924"/>
    </source>
</evidence>
<dbReference type="Pfam" id="PF00078">
    <property type="entry name" value="RVT_1"/>
    <property type="match status" value="1"/>
</dbReference>
<dbReference type="PROSITE" id="PS50878">
    <property type="entry name" value="RT_POL"/>
    <property type="match status" value="1"/>
</dbReference>
<evidence type="ECO:0000259" key="1">
    <source>
        <dbReference type="PROSITE" id="PS50878"/>
    </source>
</evidence>
<protein>
    <submittedName>
        <fullName evidence="3">Uncharacterized protein LOC107068640</fullName>
    </submittedName>
</protein>
<proteinExistence type="predicted"/>
<gene>
    <name evidence="3" type="primary">LOC107068640</name>
</gene>
<feature type="domain" description="Reverse transcriptase" evidence="1">
    <location>
        <begin position="307"/>
        <end position="562"/>
    </location>
</feature>
<evidence type="ECO:0000313" key="3">
    <source>
        <dbReference type="RefSeq" id="XP_015180765.1"/>
    </source>
</evidence>
<dbReference type="InterPro" id="IPR043502">
    <property type="entry name" value="DNA/RNA_pol_sf"/>
</dbReference>
<dbReference type="PANTHER" id="PTHR19446">
    <property type="entry name" value="REVERSE TRANSCRIPTASES"/>
    <property type="match status" value="1"/>
</dbReference>
<keyword evidence="2" id="KW-1185">Reference proteome</keyword>
<dbReference type="RefSeq" id="XP_015180765.1">
    <property type="nucleotide sequence ID" value="XM_015325279.1"/>
</dbReference>
<dbReference type="InterPro" id="IPR000477">
    <property type="entry name" value="RT_dom"/>
</dbReference>